<reference evidence="4" key="1">
    <citation type="journal article" date="2019" name="Int. J. Syst. Evol. Microbiol.">
        <title>The Global Catalogue of Microorganisms (GCM) 10K type strain sequencing project: providing services to taxonomists for standard genome sequencing and annotation.</title>
        <authorList>
            <consortium name="The Broad Institute Genomics Platform"/>
            <consortium name="The Broad Institute Genome Sequencing Center for Infectious Disease"/>
            <person name="Wu L."/>
            <person name="Ma J."/>
        </authorList>
    </citation>
    <scope>NUCLEOTIDE SEQUENCE [LARGE SCALE GENOMIC DNA]</scope>
    <source>
        <strain evidence="4">2902at01</strain>
    </source>
</reference>
<sequence length="349" mass="36377">MTNGQPRLHRLIGYASVAAMMPYLAIKIAWLAGSDIGLDRPGIMRGGAYLTANAVTAAMELAGAVLALALVHRWGRRLPVWVLLFPFWVASGLLAPVMVAAPAAGLVEALTGSATGGGGDRFAGLRPWVYAVVYTGFVLQGTGLALAFTLHVRRRWGGYLSRPVRAVRSGATDSVRVLATVAAAVLAAPAMAMHLYWAFGGTAGQPATMRAGREAIQQVTEASWVLFGLLGVLGSMSLAARRPGTARVWVPLAAAWVGAGAMFWWGAYQLIVLLAPGSPFEGGPAVGGYALVLTVQAMAGLLLAVTVVFGLVESYPDPGDAVTGRRTTGPTRWPAMDVPAEVGTSNRSD</sequence>
<feature type="transmembrane region" description="Helical" evidence="2">
    <location>
        <begin position="177"/>
        <end position="199"/>
    </location>
</feature>
<evidence type="ECO:0008006" key="5">
    <source>
        <dbReference type="Google" id="ProtNLM"/>
    </source>
</evidence>
<feature type="transmembrane region" description="Helical" evidence="2">
    <location>
        <begin position="83"/>
        <end position="107"/>
    </location>
</feature>
<feature type="region of interest" description="Disordered" evidence="1">
    <location>
        <begin position="320"/>
        <end position="349"/>
    </location>
</feature>
<evidence type="ECO:0000256" key="2">
    <source>
        <dbReference type="SAM" id="Phobius"/>
    </source>
</evidence>
<dbReference type="RefSeq" id="WP_377547739.1">
    <property type="nucleotide sequence ID" value="NZ_JBHSBN010000013.1"/>
</dbReference>
<evidence type="ECO:0000256" key="1">
    <source>
        <dbReference type="SAM" id="MobiDB-lite"/>
    </source>
</evidence>
<keyword evidence="2" id="KW-0812">Transmembrane</keyword>
<feature type="transmembrane region" description="Helical" evidence="2">
    <location>
        <begin position="288"/>
        <end position="312"/>
    </location>
</feature>
<comment type="caution">
    <text evidence="3">The sequence shown here is derived from an EMBL/GenBank/DDBJ whole genome shotgun (WGS) entry which is preliminary data.</text>
</comment>
<feature type="transmembrane region" description="Helical" evidence="2">
    <location>
        <begin position="248"/>
        <end position="268"/>
    </location>
</feature>
<accession>A0ABV8KPL3</accession>
<feature type="transmembrane region" description="Helical" evidence="2">
    <location>
        <begin position="12"/>
        <end position="32"/>
    </location>
</feature>
<proteinExistence type="predicted"/>
<evidence type="ECO:0000313" key="4">
    <source>
        <dbReference type="Proteomes" id="UP001595868"/>
    </source>
</evidence>
<feature type="transmembrane region" description="Helical" evidence="2">
    <location>
        <begin position="222"/>
        <end position="241"/>
    </location>
</feature>
<feature type="transmembrane region" description="Helical" evidence="2">
    <location>
        <begin position="52"/>
        <end position="71"/>
    </location>
</feature>
<feature type="transmembrane region" description="Helical" evidence="2">
    <location>
        <begin position="127"/>
        <end position="152"/>
    </location>
</feature>
<dbReference type="Proteomes" id="UP001595868">
    <property type="component" value="Unassembled WGS sequence"/>
</dbReference>
<dbReference type="EMBL" id="JBHSBN010000013">
    <property type="protein sequence ID" value="MFC4108027.1"/>
    <property type="molecule type" value="Genomic_DNA"/>
</dbReference>
<keyword evidence="2" id="KW-0472">Membrane</keyword>
<keyword evidence="2" id="KW-1133">Transmembrane helix</keyword>
<name>A0ABV8KPL3_9ACTN</name>
<gene>
    <name evidence="3" type="ORF">ACFOX0_19105</name>
</gene>
<keyword evidence="4" id="KW-1185">Reference proteome</keyword>
<organism evidence="3 4">
    <name type="scientific">Micromonospora zhanjiangensis</name>
    <dbReference type="NCBI Taxonomy" id="1522057"/>
    <lineage>
        <taxon>Bacteria</taxon>
        <taxon>Bacillati</taxon>
        <taxon>Actinomycetota</taxon>
        <taxon>Actinomycetes</taxon>
        <taxon>Micromonosporales</taxon>
        <taxon>Micromonosporaceae</taxon>
        <taxon>Micromonospora</taxon>
    </lineage>
</organism>
<protein>
    <recommendedName>
        <fullName evidence="5">LigA protein</fullName>
    </recommendedName>
</protein>
<evidence type="ECO:0000313" key="3">
    <source>
        <dbReference type="EMBL" id="MFC4108027.1"/>
    </source>
</evidence>